<reference evidence="2" key="1">
    <citation type="submission" date="2020-02" db="EMBL/GenBank/DDBJ databases">
        <title>Flavobacterium sp. genome.</title>
        <authorList>
            <person name="Jung H.S."/>
            <person name="Baek J.H."/>
            <person name="Jeon C.O."/>
        </authorList>
    </citation>
    <scope>NUCLEOTIDE SEQUENCE</scope>
    <source>
        <strain evidence="2">SE-s28</strain>
    </source>
</reference>
<accession>A0A972JHC7</accession>
<sequence length="85" mass="9341">MKDKRIIAGVAIGVAALAAVGILLAYKKKSKKDKFLSAADDAANRFKGKLSSLERKARKEYKNLVHEGEDLAGKAREWADKARLQ</sequence>
<evidence type="ECO:0000256" key="1">
    <source>
        <dbReference type="SAM" id="Phobius"/>
    </source>
</evidence>
<proteinExistence type="predicted"/>
<organism evidence="2 3">
    <name type="scientific">Flavobacterium silvaticum</name>
    <dbReference type="NCBI Taxonomy" id="1852020"/>
    <lineage>
        <taxon>Bacteria</taxon>
        <taxon>Pseudomonadati</taxon>
        <taxon>Bacteroidota</taxon>
        <taxon>Flavobacteriia</taxon>
        <taxon>Flavobacteriales</taxon>
        <taxon>Flavobacteriaceae</taxon>
        <taxon>Flavobacterium</taxon>
    </lineage>
</organism>
<dbReference type="AlphaFoldDB" id="A0A972JHC7"/>
<dbReference type="Proteomes" id="UP000712080">
    <property type="component" value="Unassembled WGS sequence"/>
</dbReference>
<comment type="caution">
    <text evidence="2">The sequence shown here is derived from an EMBL/GenBank/DDBJ whole genome shotgun (WGS) entry which is preliminary data.</text>
</comment>
<evidence type="ECO:0000313" key="3">
    <source>
        <dbReference type="Proteomes" id="UP000712080"/>
    </source>
</evidence>
<protein>
    <recommendedName>
        <fullName evidence="4">YtxH domain-containing protein</fullName>
    </recommendedName>
</protein>
<gene>
    <name evidence="2" type="ORF">G6047_07110</name>
</gene>
<feature type="transmembrane region" description="Helical" evidence="1">
    <location>
        <begin position="6"/>
        <end position="26"/>
    </location>
</feature>
<keyword evidence="1" id="KW-1133">Transmembrane helix</keyword>
<keyword evidence="1" id="KW-0472">Membrane</keyword>
<dbReference type="RefSeq" id="WP_169526807.1">
    <property type="nucleotide sequence ID" value="NZ_JAAMPU010000103.1"/>
</dbReference>
<name>A0A972JHC7_9FLAO</name>
<keyword evidence="3" id="KW-1185">Reference proteome</keyword>
<dbReference type="EMBL" id="JAAMPU010000103">
    <property type="protein sequence ID" value="NMH27795.1"/>
    <property type="molecule type" value="Genomic_DNA"/>
</dbReference>
<keyword evidence="1" id="KW-0812">Transmembrane</keyword>
<evidence type="ECO:0008006" key="4">
    <source>
        <dbReference type="Google" id="ProtNLM"/>
    </source>
</evidence>
<evidence type="ECO:0000313" key="2">
    <source>
        <dbReference type="EMBL" id="NMH27795.1"/>
    </source>
</evidence>